<dbReference type="SMART" id="SM00450">
    <property type="entry name" value="RHOD"/>
    <property type="match status" value="1"/>
</dbReference>
<dbReference type="RefSeq" id="WP_342691998.1">
    <property type="nucleotide sequence ID" value="NZ_JBCGDP010000010.1"/>
</dbReference>
<accession>A0ABU9NS47</accession>
<evidence type="ECO:0000259" key="1">
    <source>
        <dbReference type="PROSITE" id="PS50206"/>
    </source>
</evidence>
<dbReference type="PROSITE" id="PS50206">
    <property type="entry name" value="RHODANESE_3"/>
    <property type="match status" value="1"/>
</dbReference>
<dbReference type="InterPro" id="IPR050229">
    <property type="entry name" value="GlpE_sulfurtransferase"/>
</dbReference>
<comment type="caution">
    <text evidence="2">The sequence shown here is derived from an EMBL/GenBank/DDBJ whole genome shotgun (WGS) entry which is preliminary data.</text>
</comment>
<evidence type="ECO:0000313" key="2">
    <source>
        <dbReference type="EMBL" id="MEM0577069.1"/>
    </source>
</evidence>
<feature type="domain" description="Rhodanese" evidence="1">
    <location>
        <begin position="8"/>
        <end position="76"/>
    </location>
</feature>
<dbReference type="InterPro" id="IPR036873">
    <property type="entry name" value="Rhodanese-like_dom_sf"/>
</dbReference>
<protein>
    <submittedName>
        <fullName evidence="2">Rhodanese-like domain-containing protein</fullName>
    </submittedName>
</protein>
<keyword evidence="3" id="KW-1185">Reference proteome</keyword>
<name>A0ABU9NS47_9FLAO</name>
<dbReference type="Gene3D" id="3.40.250.10">
    <property type="entry name" value="Rhodanese-like domain"/>
    <property type="match status" value="1"/>
</dbReference>
<evidence type="ECO:0000313" key="3">
    <source>
        <dbReference type="Proteomes" id="UP001468798"/>
    </source>
</evidence>
<organism evidence="2 3">
    <name type="scientific">Flavobacterium polysaccharolyticum</name>
    <dbReference type="NCBI Taxonomy" id="3133148"/>
    <lineage>
        <taxon>Bacteria</taxon>
        <taxon>Pseudomonadati</taxon>
        <taxon>Bacteroidota</taxon>
        <taxon>Flavobacteriia</taxon>
        <taxon>Flavobacteriales</taxon>
        <taxon>Flavobacteriaceae</taxon>
        <taxon>Flavobacterium</taxon>
    </lineage>
</organism>
<dbReference type="PANTHER" id="PTHR43031">
    <property type="entry name" value="FAD-DEPENDENT OXIDOREDUCTASE"/>
    <property type="match status" value="1"/>
</dbReference>
<sequence length="97" mass="10850">MTVEHFIKEKRGTIVDVRTREEFMGGHVATSINIPLNEIPERMEEIKALTSPLILCCASGGRSGQAEHYLSQQGIECLNGGSWLNVNFYQSLQNKID</sequence>
<dbReference type="InterPro" id="IPR001763">
    <property type="entry name" value="Rhodanese-like_dom"/>
</dbReference>
<dbReference type="EMBL" id="JBCGDP010000010">
    <property type="protein sequence ID" value="MEM0577069.1"/>
    <property type="molecule type" value="Genomic_DNA"/>
</dbReference>
<dbReference type="Proteomes" id="UP001468798">
    <property type="component" value="Unassembled WGS sequence"/>
</dbReference>
<dbReference type="SUPFAM" id="SSF52821">
    <property type="entry name" value="Rhodanese/Cell cycle control phosphatase"/>
    <property type="match status" value="1"/>
</dbReference>
<gene>
    <name evidence="2" type="ORF">WFZ86_11230</name>
</gene>
<proteinExistence type="predicted"/>
<reference evidence="2 3" key="1">
    <citation type="submission" date="2024-03" db="EMBL/GenBank/DDBJ databases">
        <title>Two novel species of the genus Flavobacterium exhibiting potentially degradation of complex polysaccharides.</title>
        <authorList>
            <person name="Lian X."/>
        </authorList>
    </citation>
    <scope>NUCLEOTIDE SEQUENCE [LARGE SCALE GENOMIC DNA]</scope>
    <source>
        <strain evidence="2 3">N6</strain>
    </source>
</reference>
<dbReference type="Pfam" id="PF00581">
    <property type="entry name" value="Rhodanese"/>
    <property type="match status" value="1"/>
</dbReference>
<dbReference type="CDD" id="cd00158">
    <property type="entry name" value="RHOD"/>
    <property type="match status" value="1"/>
</dbReference>
<dbReference type="PANTHER" id="PTHR43031:SF1">
    <property type="entry name" value="PYRIDINE NUCLEOTIDE-DISULPHIDE OXIDOREDUCTASE"/>
    <property type="match status" value="1"/>
</dbReference>